<accession>A0A066YQZ7</accession>
<keyword evidence="3" id="KW-1185">Reference proteome</keyword>
<evidence type="ECO:0000313" key="2">
    <source>
        <dbReference type="EMBL" id="KDN80511.1"/>
    </source>
</evidence>
<protein>
    <submittedName>
        <fullName evidence="2">Uncharacterized protein</fullName>
    </submittedName>
</protein>
<comment type="caution">
    <text evidence="2">The sequence shown here is derived from an EMBL/GenBank/DDBJ whole genome shotgun (WGS) entry which is preliminary data.</text>
</comment>
<organism evidence="2 3">
    <name type="scientific">Kitasatospora cheerisanensis KCTC 2395</name>
    <dbReference type="NCBI Taxonomy" id="1348663"/>
    <lineage>
        <taxon>Bacteria</taxon>
        <taxon>Bacillati</taxon>
        <taxon>Actinomycetota</taxon>
        <taxon>Actinomycetes</taxon>
        <taxon>Kitasatosporales</taxon>
        <taxon>Streptomycetaceae</taxon>
        <taxon>Kitasatospora</taxon>
    </lineage>
</organism>
<evidence type="ECO:0000313" key="3">
    <source>
        <dbReference type="Proteomes" id="UP000027178"/>
    </source>
</evidence>
<proteinExistence type="predicted"/>
<reference evidence="2 3" key="1">
    <citation type="submission" date="2014-05" db="EMBL/GenBank/DDBJ databases">
        <title>Draft Genome Sequence of Kitasatospora cheerisanensis KCTC 2395.</title>
        <authorList>
            <person name="Nam D.H."/>
        </authorList>
    </citation>
    <scope>NUCLEOTIDE SEQUENCE [LARGE SCALE GENOMIC DNA]</scope>
    <source>
        <strain evidence="2 3">KCTC 2395</strain>
    </source>
</reference>
<gene>
    <name evidence="2" type="ORF">KCH_77450</name>
</gene>
<feature type="region of interest" description="Disordered" evidence="1">
    <location>
        <begin position="85"/>
        <end position="130"/>
    </location>
</feature>
<dbReference type="HOGENOM" id="CLU_1376559_0_0_11"/>
<name>A0A066YQZ7_9ACTN</name>
<dbReference type="AlphaFoldDB" id="A0A066YQZ7"/>
<sequence length="198" mass="21252">MSEAAEVLRRAAGLLEQRAVAAAEAGTRWMVDQDEHGAPVLASYRPDDTIAGEPVSTSTIASYAYTDHPDRHAPRLSLAAAAHSAGHRAGPHRLAARHRGIRRPRRGTRRPGRRGAAARPGRRPRRGLPAARPVAVYPSRLTSQAALANGARRRLAPAGLYRPVAPTMSWTIRPSVHCGSAWPWRGDGTGQALAEVRA</sequence>
<feature type="compositionally biased region" description="Basic residues" evidence="1">
    <location>
        <begin position="85"/>
        <end position="113"/>
    </location>
</feature>
<dbReference type="EMBL" id="JNBY01000174">
    <property type="protein sequence ID" value="KDN80511.1"/>
    <property type="molecule type" value="Genomic_DNA"/>
</dbReference>
<dbReference type="Proteomes" id="UP000027178">
    <property type="component" value="Unassembled WGS sequence"/>
</dbReference>
<evidence type="ECO:0000256" key="1">
    <source>
        <dbReference type="SAM" id="MobiDB-lite"/>
    </source>
</evidence>